<reference evidence="2 3" key="1">
    <citation type="journal article" date="2021" name="Sci. Rep.">
        <title>The distribution of antibiotic resistance genes in chicken gut microbiota commensals.</title>
        <authorList>
            <person name="Juricova H."/>
            <person name="Matiasovicova J."/>
            <person name="Kubasova T."/>
            <person name="Cejkova D."/>
            <person name="Rychlik I."/>
        </authorList>
    </citation>
    <scope>NUCLEOTIDE SEQUENCE [LARGE SCALE GENOMIC DNA]</scope>
    <source>
        <strain evidence="2 3">An819</strain>
    </source>
</reference>
<feature type="chain" id="PRO_5036775075" description="Capsule assembly Wzi family protein" evidence="1">
    <location>
        <begin position="23"/>
        <end position="492"/>
    </location>
</feature>
<gene>
    <name evidence="2" type="ORF">H6B30_03530</name>
</gene>
<dbReference type="Proteomes" id="UP000764045">
    <property type="component" value="Unassembled WGS sequence"/>
</dbReference>
<dbReference type="InterPro" id="IPR038636">
    <property type="entry name" value="Wzi_sf"/>
</dbReference>
<proteinExistence type="predicted"/>
<evidence type="ECO:0000313" key="2">
    <source>
        <dbReference type="EMBL" id="MBM6660833.1"/>
    </source>
</evidence>
<name>A0A939B0X5_9BACT</name>
<dbReference type="EMBL" id="JACJJL010000004">
    <property type="protein sequence ID" value="MBM6660833.1"/>
    <property type="molecule type" value="Genomic_DNA"/>
</dbReference>
<evidence type="ECO:0000256" key="1">
    <source>
        <dbReference type="SAM" id="SignalP"/>
    </source>
</evidence>
<evidence type="ECO:0008006" key="4">
    <source>
        <dbReference type="Google" id="ProtNLM"/>
    </source>
</evidence>
<keyword evidence="1" id="KW-0732">Signal</keyword>
<dbReference type="AlphaFoldDB" id="A0A939B0X5"/>
<sequence>MDARKMLLLSALVFFSSGAAFGHGRDTVAYRVEASGGASTGRHAPLWFTANRWGLSSADAAGGYLRAGATYARPLRAGFRIEAAADMASGWGIGAPVVVQQAYVDMSWRRLRLSVGSKQRWGYPMDKNHRLSSGMMVEGPGARPVPQVRADIADFVPVPLTRGWLSFKGHLAYGIFTDNKWQQGFAAPGGLYTRNTLYHSKSAALRVGRADRFPLTVDIGILTAAQFGGMKMRKRADGSSVMVENMPNRLPDFFYMLMPSQESTLQNVQGNHCGSWNVSLDYHGRAWSARVYMEHYFEDHSQLTMQYGLWRDGQLGVEVMLPRNRWVKTLLWEGLSTTDQTGPILYDGVGGTFTDLQMSGCDNYYNNGQFLGWQHWGLGMGSPLMPGPAYNADGSNEFKSNRVRAHHVGVDGQPSDEWAYRLLLSHVRHWGTYREPLDRVRLQVSTYAEATYSPRKLPGWSMAMAVGIDGGDYLGASAGMMLTIKKTGICAR</sequence>
<feature type="signal peptide" evidence="1">
    <location>
        <begin position="1"/>
        <end position="22"/>
    </location>
</feature>
<organism evidence="2 3">
    <name type="scientific">Marseilla massiliensis</name>
    <dbReference type="NCBI Taxonomy" id="1841864"/>
    <lineage>
        <taxon>Bacteria</taxon>
        <taxon>Pseudomonadati</taxon>
        <taxon>Bacteroidota</taxon>
        <taxon>Bacteroidia</taxon>
        <taxon>Bacteroidales</taxon>
        <taxon>Prevotellaceae</taxon>
        <taxon>Marseilla</taxon>
    </lineage>
</organism>
<protein>
    <recommendedName>
        <fullName evidence="4">Capsule assembly Wzi family protein</fullName>
    </recommendedName>
</protein>
<comment type="caution">
    <text evidence="2">The sequence shown here is derived from an EMBL/GenBank/DDBJ whole genome shotgun (WGS) entry which is preliminary data.</text>
</comment>
<keyword evidence="3" id="KW-1185">Reference proteome</keyword>
<evidence type="ECO:0000313" key="3">
    <source>
        <dbReference type="Proteomes" id="UP000764045"/>
    </source>
</evidence>
<dbReference type="Gene3D" id="2.40.160.130">
    <property type="entry name" value="Capsule assembly protein Wzi"/>
    <property type="match status" value="1"/>
</dbReference>
<accession>A0A939B0X5</accession>
<dbReference type="RefSeq" id="WP_205107981.1">
    <property type="nucleotide sequence ID" value="NZ_JACJJL010000004.1"/>
</dbReference>